<reference evidence="1 2" key="1">
    <citation type="journal article" date="2018" name="Nat. Biotechnol.">
        <title>A standardized bacterial taxonomy based on genome phylogeny substantially revises the tree of life.</title>
        <authorList>
            <person name="Parks D.H."/>
            <person name="Chuvochina M."/>
            <person name="Waite D.W."/>
            <person name="Rinke C."/>
            <person name="Skarshewski A."/>
            <person name="Chaumeil P.A."/>
            <person name="Hugenholtz P."/>
        </authorList>
    </citation>
    <scope>NUCLEOTIDE SEQUENCE [LARGE SCALE GENOMIC DNA]</scope>
    <source>
        <strain evidence="1">UBA10948</strain>
    </source>
</reference>
<protein>
    <submittedName>
        <fullName evidence="1">Uncharacterized protein</fullName>
    </submittedName>
</protein>
<evidence type="ECO:0000313" key="2">
    <source>
        <dbReference type="Proteomes" id="UP000263273"/>
    </source>
</evidence>
<sequence>KNYDFALKEHVLSTLSILIEAFSTVKLENRFVWGGVFNQEVSASALDSVLTRPGLFLEKGKDQVNEKSEG</sequence>
<dbReference type="EMBL" id="DNZF01000015">
    <property type="protein sequence ID" value="HBK52419.1"/>
    <property type="molecule type" value="Genomic_DNA"/>
</dbReference>
<gene>
    <name evidence="1" type="ORF">DDZ44_00580</name>
</gene>
<accession>A0A354YTA3</accession>
<proteinExistence type="predicted"/>
<evidence type="ECO:0000313" key="1">
    <source>
        <dbReference type="EMBL" id="HBK52419.1"/>
    </source>
</evidence>
<dbReference type="AlphaFoldDB" id="A0A354YTA3"/>
<comment type="caution">
    <text evidence="1">The sequence shown here is derived from an EMBL/GenBank/DDBJ whole genome shotgun (WGS) entry which is preliminary data.</text>
</comment>
<dbReference type="STRING" id="378794.GCA_001570625_00814"/>
<organism evidence="1 2">
    <name type="scientific">Syntrophomonas wolfei</name>
    <dbReference type="NCBI Taxonomy" id="863"/>
    <lineage>
        <taxon>Bacteria</taxon>
        <taxon>Bacillati</taxon>
        <taxon>Bacillota</taxon>
        <taxon>Clostridia</taxon>
        <taxon>Eubacteriales</taxon>
        <taxon>Syntrophomonadaceae</taxon>
        <taxon>Syntrophomonas</taxon>
    </lineage>
</organism>
<name>A0A354YTA3_9FIRM</name>
<dbReference type="Proteomes" id="UP000263273">
    <property type="component" value="Unassembled WGS sequence"/>
</dbReference>
<feature type="non-terminal residue" evidence="1">
    <location>
        <position position="1"/>
    </location>
</feature>